<dbReference type="Proteomes" id="UP000823847">
    <property type="component" value="Unassembled WGS sequence"/>
</dbReference>
<dbReference type="PANTHER" id="PTHR47791:SF1">
    <property type="entry name" value="ENDO MANNANASE, GH76 FAMILY (EUROFUNG)"/>
    <property type="match status" value="1"/>
</dbReference>
<dbReference type="GO" id="GO:0016787">
    <property type="term" value="F:hydrolase activity"/>
    <property type="evidence" value="ECO:0007669"/>
    <property type="project" value="UniProtKB-KW"/>
</dbReference>
<dbReference type="InterPro" id="IPR053169">
    <property type="entry name" value="MUG_Protein"/>
</dbReference>
<organism evidence="1 2">
    <name type="scientific">Candidatus Parabacteroides intestinigallinarum</name>
    <dbReference type="NCBI Taxonomy" id="2838722"/>
    <lineage>
        <taxon>Bacteria</taxon>
        <taxon>Pseudomonadati</taxon>
        <taxon>Bacteroidota</taxon>
        <taxon>Bacteroidia</taxon>
        <taxon>Bacteroidales</taxon>
        <taxon>Tannerellaceae</taxon>
        <taxon>Parabacteroides</taxon>
    </lineage>
</organism>
<dbReference type="EMBL" id="DXEN01000059">
    <property type="protein sequence ID" value="HIX86520.1"/>
    <property type="molecule type" value="Genomic_DNA"/>
</dbReference>
<dbReference type="AlphaFoldDB" id="A0A9D1XS90"/>
<comment type="caution">
    <text evidence="1">The sequence shown here is derived from an EMBL/GenBank/DDBJ whole genome shotgun (WGS) entry which is preliminary data.</text>
</comment>
<dbReference type="GO" id="GO:0005975">
    <property type="term" value="P:carbohydrate metabolic process"/>
    <property type="evidence" value="ECO:0007669"/>
    <property type="project" value="InterPro"/>
</dbReference>
<dbReference type="SUPFAM" id="SSF48208">
    <property type="entry name" value="Six-hairpin glycosidases"/>
    <property type="match status" value="1"/>
</dbReference>
<name>A0A9D1XS90_9BACT</name>
<reference evidence="1" key="1">
    <citation type="journal article" date="2021" name="PeerJ">
        <title>Extensive microbial diversity within the chicken gut microbiome revealed by metagenomics and culture.</title>
        <authorList>
            <person name="Gilroy R."/>
            <person name="Ravi A."/>
            <person name="Getino M."/>
            <person name="Pursley I."/>
            <person name="Horton D.L."/>
            <person name="Alikhan N.F."/>
            <person name="Baker D."/>
            <person name="Gharbi K."/>
            <person name="Hall N."/>
            <person name="Watson M."/>
            <person name="Adriaenssens E.M."/>
            <person name="Foster-Nyarko E."/>
            <person name="Jarju S."/>
            <person name="Secka A."/>
            <person name="Antonio M."/>
            <person name="Oren A."/>
            <person name="Chaudhuri R.R."/>
            <person name="La Ragione R."/>
            <person name="Hildebrand F."/>
            <person name="Pallen M.J."/>
        </authorList>
    </citation>
    <scope>NUCLEOTIDE SEQUENCE</scope>
    <source>
        <strain evidence="1">ChiHecec2B26-12326</strain>
    </source>
</reference>
<dbReference type="Gene3D" id="1.50.10.20">
    <property type="match status" value="1"/>
</dbReference>
<dbReference type="InterPro" id="IPR005198">
    <property type="entry name" value="Glyco_hydro_76"/>
</dbReference>
<accession>A0A9D1XS90</accession>
<protein>
    <submittedName>
        <fullName evidence="1">Glycoside hydrolase family 76 protein</fullName>
    </submittedName>
</protein>
<dbReference type="PANTHER" id="PTHR47791">
    <property type="entry name" value="MEIOTICALLY UP-REGULATED GENE 191 PROTEIN"/>
    <property type="match status" value="1"/>
</dbReference>
<proteinExistence type="predicted"/>
<evidence type="ECO:0000313" key="2">
    <source>
        <dbReference type="Proteomes" id="UP000823847"/>
    </source>
</evidence>
<gene>
    <name evidence="1" type="ORF">H9848_07935</name>
</gene>
<evidence type="ECO:0000313" key="1">
    <source>
        <dbReference type="EMBL" id="HIX86520.1"/>
    </source>
</evidence>
<keyword evidence="1" id="KW-0378">Hydrolase</keyword>
<dbReference type="Pfam" id="PF03663">
    <property type="entry name" value="Glyco_hydro_76"/>
    <property type="match status" value="1"/>
</dbReference>
<reference evidence="1" key="2">
    <citation type="submission" date="2021-04" db="EMBL/GenBank/DDBJ databases">
        <authorList>
            <person name="Gilroy R."/>
        </authorList>
    </citation>
    <scope>NUCLEOTIDE SEQUENCE</scope>
    <source>
        <strain evidence="1">ChiHecec2B26-12326</strain>
    </source>
</reference>
<dbReference type="InterPro" id="IPR008928">
    <property type="entry name" value="6-hairpin_glycosidase_sf"/>
</dbReference>
<sequence length="349" mass="39752">MACAPSSSPFEGAMRESVQTSLSWRNDTTGIWETAGWWNSANVLTATIRYGAVTGDPEVPRVVEDVFEKARHYPLGADSTGVTRYCDNFINDYYDDEGWWALAWIEAFHLTGERKYLDMAETIFRDMTTGWSEACGGGIYWKKNPLHYKNSIANNLFSLTAIRLHKATGDNAYRDWFQKNVDWYTRSGMINTDIYQIEDGTKDDCTPNRDQHYTYNQGVAIAVLAEMYLLTDDRSYLELAGKIADATINERLVTDDGILREMRPQIEDSNDGVQFKGIFIRHLAFLYDITKNPAYKDFIVRNAESIVARDYDAATRSFGCYWYGPFHRAGAAANACALECVIEAYRLTR</sequence>